<name>A0AAE4SYM2_9CORY</name>
<sequence length="234" mass="27376">MPLPDRIHPSLLRIFQRSTPDDTIAFVDESYVAPEEDFSESFYILVGTAIKFEHLGSTRSLLRETAQSSYWHTTESMRNCDGRQKVEEMLQLCDSFGDLQYIACLRPLRRNQDIEHARQDCLERLITTLTKNEPSLKGIIFEARRSQSDNDKDRNTLKRMRRKKLLHPEINLAWVSPADETCLWIPDLVAFTYRRTFTHGGQSTSLYQKYLEEHCKILKVTPKQQSPKPSRGWR</sequence>
<evidence type="ECO:0000313" key="1">
    <source>
        <dbReference type="EMBL" id="MDV2419360.1"/>
    </source>
</evidence>
<gene>
    <name evidence="1" type="ORF">RAE03_06140</name>
</gene>
<evidence type="ECO:0008006" key="3">
    <source>
        <dbReference type="Google" id="ProtNLM"/>
    </source>
</evidence>
<comment type="caution">
    <text evidence="1">The sequence shown here is derived from an EMBL/GenBank/DDBJ whole genome shotgun (WGS) entry which is preliminary data.</text>
</comment>
<reference evidence="1" key="1">
    <citation type="submission" date="2023-08" db="EMBL/GenBank/DDBJ databases">
        <title>Genomic characterization of the C. tuberculostearicum species complex, a ubiquitous member of the human skin microbiome.</title>
        <authorList>
            <person name="Ahmed N."/>
            <person name="Deming C."/>
            <person name="Conlan S."/>
            <person name="Segre J."/>
        </authorList>
    </citation>
    <scope>NUCLEOTIDE SEQUENCE</scope>
    <source>
        <strain evidence="1">CTNIH22</strain>
    </source>
</reference>
<dbReference type="EMBL" id="JAVBIB010000008">
    <property type="protein sequence ID" value="MDV2419360.1"/>
    <property type="molecule type" value="Genomic_DNA"/>
</dbReference>
<accession>A0AAE4SYM2</accession>
<dbReference type="Proteomes" id="UP001185706">
    <property type="component" value="Unassembled WGS sequence"/>
</dbReference>
<organism evidence="1 2">
    <name type="scientific">Corynebacterium tuberculostearicum</name>
    <dbReference type="NCBI Taxonomy" id="38304"/>
    <lineage>
        <taxon>Bacteria</taxon>
        <taxon>Bacillati</taxon>
        <taxon>Actinomycetota</taxon>
        <taxon>Actinomycetes</taxon>
        <taxon>Mycobacteriales</taxon>
        <taxon>Corynebacteriaceae</taxon>
        <taxon>Corynebacterium</taxon>
    </lineage>
</organism>
<protein>
    <recommendedName>
        <fullName evidence="3">DUF3800 domain-containing protein</fullName>
    </recommendedName>
</protein>
<dbReference type="AlphaFoldDB" id="A0AAE4SYM2"/>
<evidence type="ECO:0000313" key="2">
    <source>
        <dbReference type="Proteomes" id="UP001185706"/>
    </source>
</evidence>
<proteinExistence type="predicted"/>